<feature type="transmembrane region" description="Helical" evidence="1">
    <location>
        <begin position="166"/>
        <end position="187"/>
    </location>
</feature>
<feature type="transmembrane region" description="Helical" evidence="1">
    <location>
        <begin position="128"/>
        <end position="154"/>
    </location>
</feature>
<feature type="transmembrane region" description="Helical" evidence="1">
    <location>
        <begin position="346"/>
        <end position="369"/>
    </location>
</feature>
<dbReference type="EMBL" id="SRHY01000046">
    <property type="protein sequence ID" value="TFJ91601.1"/>
    <property type="molecule type" value="Genomic_DNA"/>
</dbReference>
<keyword evidence="3" id="KW-1185">Reference proteome</keyword>
<keyword evidence="1" id="KW-1133">Transmembrane helix</keyword>
<feature type="transmembrane region" description="Helical" evidence="1">
    <location>
        <begin position="199"/>
        <end position="215"/>
    </location>
</feature>
<sequence>MVNIFKEMPHMTGLLIRQLRLKILLWLAGFAVIIVATVTAYPSVYPDEETRRGFAITMNNPAMEAMVGSSYNLQDFLSTTAALFAQETMLFTLVIAAVMNIMLVSRMTRGDEEEGRTEFIRSLPIGRLSYLGAAMLVITIVNILLAAIIGTGLWATDIDGTDWQSAYLYGSILGGVGVVFAAITAFLAQLAETARGTTILSFGVLAVAYLVRAFGDVSNDTLSLISPLGWGMRTNVFIQNDWWPVYSCVIAAFVLTAGAFYLHLVRDLDAGFISPKPGNEHASIFLKTPIGFTAHEQRVPIIVWAVFIVLFSTSFGYILDDLESYFADNPFLEKMMQGESDVTNQFVTLLMAMMSLISAVPAVISVMALKKEETANRIENFLSKAISRTRVMGNYLLLGVATSILMQALIALSLWGTSTAVLNQPLDAGDIFLAAFTYLAAIWVLLGLSILLIGLVPKITSIIWLYLIYGFIIIFLGDVLDLPDWFDSLSVFEIVPALSSEAFDTKPVILLLGISLVTSLVGFISYNKRDIQN</sequence>
<reference evidence="2 3" key="1">
    <citation type="submission" date="2019-03" db="EMBL/GenBank/DDBJ databases">
        <title>Genome sequence of Lentibacillus salicampi ATCC BAA-719.</title>
        <authorList>
            <person name="Maclea K.S."/>
            <person name="Simoes Junior M."/>
        </authorList>
    </citation>
    <scope>NUCLEOTIDE SEQUENCE [LARGE SCALE GENOMIC DNA]</scope>
    <source>
        <strain evidence="2 3">ATCC BAA-719</strain>
    </source>
</reference>
<dbReference type="Pfam" id="PF13346">
    <property type="entry name" value="ABC2_membrane_5"/>
    <property type="match status" value="1"/>
</dbReference>
<evidence type="ECO:0000313" key="2">
    <source>
        <dbReference type="EMBL" id="TFJ91601.1"/>
    </source>
</evidence>
<feature type="transmembrane region" description="Helical" evidence="1">
    <location>
        <begin position="21"/>
        <end position="41"/>
    </location>
</feature>
<evidence type="ECO:0000313" key="3">
    <source>
        <dbReference type="Proteomes" id="UP000298484"/>
    </source>
</evidence>
<feature type="transmembrane region" description="Helical" evidence="1">
    <location>
        <begin position="301"/>
        <end position="319"/>
    </location>
</feature>
<keyword evidence="1" id="KW-0812">Transmembrane</keyword>
<protein>
    <submittedName>
        <fullName evidence="2">ABC transporter permease</fullName>
    </submittedName>
</protein>
<name>A0A4Y9AB83_9BACI</name>
<comment type="caution">
    <text evidence="2">The sequence shown here is derived from an EMBL/GenBank/DDBJ whole genome shotgun (WGS) entry which is preliminary data.</text>
</comment>
<dbReference type="Proteomes" id="UP000298484">
    <property type="component" value="Unassembled WGS sequence"/>
</dbReference>
<feature type="transmembrane region" description="Helical" evidence="1">
    <location>
        <begin position="435"/>
        <end position="456"/>
    </location>
</feature>
<feature type="transmembrane region" description="Helical" evidence="1">
    <location>
        <begin position="463"/>
        <end position="480"/>
    </location>
</feature>
<feature type="transmembrane region" description="Helical" evidence="1">
    <location>
        <begin position="242"/>
        <end position="264"/>
    </location>
</feature>
<gene>
    <name evidence="2" type="ORF">E4U82_16870</name>
</gene>
<dbReference type="OrthoDB" id="2014935at2"/>
<keyword evidence="1" id="KW-0472">Membrane</keyword>
<organism evidence="2 3">
    <name type="scientific">Lentibacillus salicampi</name>
    <dbReference type="NCBI Taxonomy" id="175306"/>
    <lineage>
        <taxon>Bacteria</taxon>
        <taxon>Bacillati</taxon>
        <taxon>Bacillota</taxon>
        <taxon>Bacilli</taxon>
        <taxon>Bacillales</taxon>
        <taxon>Bacillaceae</taxon>
        <taxon>Lentibacillus</taxon>
    </lineage>
</organism>
<dbReference type="InterPro" id="IPR025699">
    <property type="entry name" value="ABC2_memb-like"/>
</dbReference>
<accession>A0A4Y9AB83</accession>
<feature type="transmembrane region" description="Helical" evidence="1">
    <location>
        <begin position="88"/>
        <end position="107"/>
    </location>
</feature>
<feature type="transmembrane region" description="Helical" evidence="1">
    <location>
        <begin position="395"/>
        <end position="415"/>
    </location>
</feature>
<dbReference type="AlphaFoldDB" id="A0A4Y9AB83"/>
<proteinExistence type="predicted"/>
<dbReference type="RefSeq" id="WP_135111346.1">
    <property type="nucleotide sequence ID" value="NZ_SRHY01000046.1"/>
</dbReference>
<feature type="transmembrane region" description="Helical" evidence="1">
    <location>
        <begin position="508"/>
        <end position="526"/>
    </location>
</feature>
<evidence type="ECO:0000256" key="1">
    <source>
        <dbReference type="SAM" id="Phobius"/>
    </source>
</evidence>